<gene>
    <name evidence="2" type="ORF">RN001_012787</name>
</gene>
<keyword evidence="3" id="KW-1185">Reference proteome</keyword>
<dbReference type="AlphaFoldDB" id="A0AAN7Q1Z1"/>
<dbReference type="PROSITE" id="PS51205">
    <property type="entry name" value="VPS9"/>
    <property type="match status" value="1"/>
</dbReference>
<accession>A0AAN7Q1Z1</accession>
<organism evidence="2 3">
    <name type="scientific">Aquatica leii</name>
    <dbReference type="NCBI Taxonomy" id="1421715"/>
    <lineage>
        <taxon>Eukaryota</taxon>
        <taxon>Metazoa</taxon>
        <taxon>Ecdysozoa</taxon>
        <taxon>Arthropoda</taxon>
        <taxon>Hexapoda</taxon>
        <taxon>Insecta</taxon>
        <taxon>Pterygota</taxon>
        <taxon>Neoptera</taxon>
        <taxon>Endopterygota</taxon>
        <taxon>Coleoptera</taxon>
        <taxon>Polyphaga</taxon>
        <taxon>Elateriformia</taxon>
        <taxon>Elateroidea</taxon>
        <taxon>Lampyridae</taxon>
        <taxon>Luciolinae</taxon>
        <taxon>Aquatica</taxon>
    </lineage>
</organism>
<dbReference type="GO" id="GO:0030133">
    <property type="term" value="C:transport vesicle"/>
    <property type="evidence" value="ECO:0007669"/>
    <property type="project" value="TreeGrafter"/>
</dbReference>
<dbReference type="GO" id="GO:0005085">
    <property type="term" value="F:guanyl-nucleotide exchange factor activity"/>
    <property type="evidence" value="ECO:0007669"/>
    <property type="project" value="TreeGrafter"/>
</dbReference>
<dbReference type="Proteomes" id="UP001353858">
    <property type="component" value="Unassembled WGS sequence"/>
</dbReference>
<dbReference type="PANTHER" id="PTHR24170">
    <property type="entry name" value="ANKYRIN REPEAT DOMAIN-CONTAINING PROTEIN 27"/>
    <property type="match status" value="1"/>
</dbReference>
<dbReference type="GO" id="GO:0005886">
    <property type="term" value="C:plasma membrane"/>
    <property type="evidence" value="ECO:0007669"/>
    <property type="project" value="TreeGrafter"/>
</dbReference>
<dbReference type="SUPFAM" id="SSF109993">
    <property type="entry name" value="VPS9 domain"/>
    <property type="match status" value="1"/>
</dbReference>
<dbReference type="EMBL" id="JARPUR010000005">
    <property type="protein sequence ID" value="KAK4876365.1"/>
    <property type="molecule type" value="Genomic_DNA"/>
</dbReference>
<dbReference type="GO" id="GO:0045022">
    <property type="term" value="P:early endosome to late endosome transport"/>
    <property type="evidence" value="ECO:0007669"/>
    <property type="project" value="TreeGrafter"/>
</dbReference>
<evidence type="ECO:0000259" key="1">
    <source>
        <dbReference type="PROSITE" id="PS51205"/>
    </source>
</evidence>
<dbReference type="PANTHER" id="PTHR24170:SF1">
    <property type="entry name" value="DOMAIN PROTEIN, PUTATIVE (AFU_ORTHOLOGUE AFUA_1G09870)-RELATED"/>
    <property type="match status" value="1"/>
</dbReference>
<dbReference type="InterPro" id="IPR037191">
    <property type="entry name" value="VPS9_dom_sf"/>
</dbReference>
<proteinExistence type="predicted"/>
<dbReference type="InterPro" id="IPR003123">
    <property type="entry name" value="VPS9"/>
</dbReference>
<reference evidence="3" key="1">
    <citation type="submission" date="2023-01" db="EMBL/GenBank/DDBJ databases">
        <title>Key to firefly adult light organ development and bioluminescence: homeobox transcription factors regulate luciferase expression and transportation to peroxisome.</title>
        <authorList>
            <person name="Fu X."/>
        </authorList>
    </citation>
    <scope>NUCLEOTIDE SEQUENCE [LARGE SCALE GENOMIC DNA]</scope>
</reference>
<dbReference type="GO" id="GO:0097422">
    <property type="term" value="C:tubular endosome"/>
    <property type="evidence" value="ECO:0007669"/>
    <property type="project" value="TreeGrafter"/>
</dbReference>
<comment type="caution">
    <text evidence="2">The sequence shown here is derived from an EMBL/GenBank/DDBJ whole genome shotgun (WGS) entry which is preliminary data.</text>
</comment>
<dbReference type="GO" id="GO:0000149">
    <property type="term" value="F:SNARE binding"/>
    <property type="evidence" value="ECO:0007669"/>
    <property type="project" value="TreeGrafter"/>
</dbReference>
<dbReference type="InterPro" id="IPR051248">
    <property type="entry name" value="UPF0507/Ank_repeat_27"/>
</dbReference>
<protein>
    <recommendedName>
        <fullName evidence="1">VPS9 domain-containing protein</fullName>
    </recommendedName>
</protein>
<dbReference type="Pfam" id="PF02204">
    <property type="entry name" value="VPS9"/>
    <property type="match status" value="1"/>
</dbReference>
<dbReference type="Gene3D" id="1.20.1050.80">
    <property type="entry name" value="VPS9 domain"/>
    <property type="match status" value="1"/>
</dbReference>
<evidence type="ECO:0000313" key="2">
    <source>
        <dbReference type="EMBL" id="KAK4876365.1"/>
    </source>
</evidence>
<sequence length="305" mass="35115">MSQIENCEVSNAKQAAEVLTEYDTDYQIKIDMCLRQLLDSKDSWDNVFEIEDEIKSKMRKMHRLYTTPKNQISFDCLLFSHIHDLFMPMVHQEFKKSDEWYFNKGLDLADVTAEQLGANPDYVVPLLAAVVELASLDSHQSPLEKMNCLSTTYDLIFAELKAGIISTISKSSSQEYQIPIINNSDVIPILITVIIKSKLIHLYSNFYYINTFFEYLNEYNSNFKHVLNEFEVAILKMSGLSKETLKPSTVDVVENMDLCKFITVASDIRKKIRVNEDKMTPLDNHLYSVTELIVASTNQNQLLPH</sequence>
<dbReference type="GO" id="GO:0005770">
    <property type="term" value="C:late endosome"/>
    <property type="evidence" value="ECO:0007669"/>
    <property type="project" value="TreeGrafter"/>
</dbReference>
<feature type="domain" description="VPS9" evidence="1">
    <location>
        <begin position="95"/>
        <end position="246"/>
    </location>
</feature>
<name>A0AAN7Q1Z1_9COLE</name>
<dbReference type="GO" id="GO:0005769">
    <property type="term" value="C:early endosome"/>
    <property type="evidence" value="ECO:0007669"/>
    <property type="project" value="TreeGrafter"/>
</dbReference>
<evidence type="ECO:0000313" key="3">
    <source>
        <dbReference type="Proteomes" id="UP001353858"/>
    </source>
</evidence>